<keyword evidence="8" id="KW-1185">Reference proteome</keyword>
<keyword evidence="5 6" id="KW-0472">Membrane</keyword>
<protein>
    <submittedName>
        <fullName evidence="7">LysE family translocator</fullName>
    </submittedName>
</protein>
<evidence type="ECO:0000256" key="1">
    <source>
        <dbReference type="ARBA" id="ARBA00004651"/>
    </source>
</evidence>
<evidence type="ECO:0000313" key="8">
    <source>
        <dbReference type="Proteomes" id="UP001355056"/>
    </source>
</evidence>
<evidence type="ECO:0000256" key="4">
    <source>
        <dbReference type="ARBA" id="ARBA00022989"/>
    </source>
</evidence>
<accession>A0ABU7YX06</accession>
<reference evidence="7 8" key="1">
    <citation type="journal article" date="2016" name="Int. J. Syst. Evol. Microbiol.">
        <title>Lysobacter erysipheiresistens sp. nov., an antagonist of powdery mildew, isolated from tobacco-cultivated soil.</title>
        <authorList>
            <person name="Xie B."/>
            <person name="Li T."/>
            <person name="Lin X."/>
            <person name="Wang C.J."/>
            <person name="Chen Y.J."/>
            <person name="Liu W.J."/>
            <person name="Zhao Z.W."/>
        </authorList>
    </citation>
    <scope>NUCLEOTIDE SEQUENCE [LARGE SCALE GENOMIC DNA]</scope>
    <source>
        <strain evidence="7 8">RS-LYSO-3</strain>
    </source>
</reference>
<dbReference type="RefSeq" id="WP_332615503.1">
    <property type="nucleotide sequence ID" value="NZ_JAXGFP010000002.1"/>
</dbReference>
<keyword evidence="2" id="KW-1003">Cell membrane</keyword>
<dbReference type="PANTHER" id="PTHR30086:SF20">
    <property type="entry name" value="ARGININE EXPORTER PROTEIN ARGO-RELATED"/>
    <property type="match status" value="1"/>
</dbReference>
<dbReference type="Proteomes" id="UP001355056">
    <property type="component" value="Unassembled WGS sequence"/>
</dbReference>
<evidence type="ECO:0000313" key="7">
    <source>
        <dbReference type="EMBL" id="MEG3183497.1"/>
    </source>
</evidence>
<evidence type="ECO:0000256" key="2">
    <source>
        <dbReference type="ARBA" id="ARBA00022475"/>
    </source>
</evidence>
<dbReference type="InterPro" id="IPR001123">
    <property type="entry name" value="LeuE-type"/>
</dbReference>
<evidence type="ECO:0000256" key="3">
    <source>
        <dbReference type="ARBA" id="ARBA00022692"/>
    </source>
</evidence>
<feature type="transmembrane region" description="Helical" evidence="6">
    <location>
        <begin position="81"/>
        <end position="101"/>
    </location>
</feature>
<dbReference type="PANTHER" id="PTHR30086">
    <property type="entry name" value="ARGININE EXPORTER PROTEIN ARGO"/>
    <property type="match status" value="1"/>
</dbReference>
<feature type="transmembrane region" description="Helical" evidence="6">
    <location>
        <begin position="152"/>
        <end position="172"/>
    </location>
</feature>
<gene>
    <name evidence="7" type="ORF">SNE34_05690</name>
</gene>
<proteinExistence type="predicted"/>
<sequence>MDIPIALNQTTHLWLFFVMVFGVVLLPGLDMAYVLASSMVGGRRSGLTATAGIVAGGICHVAMGALGIMAVLALWPAAFNLMLLAGAVYIGWIGVSLLRSATAFGHVDAVAVRSPSATFRQGAVTSLLNPKAYLFMLAIFPQFLKPEYGPVWLQALVLWLIIAVTQAGVYGGMALGADRVRDWMLGRPGANVLLGRTIGALLVATAIATGYGGWRSF</sequence>
<comment type="subcellular location">
    <subcellularLocation>
        <location evidence="1">Cell membrane</location>
        <topology evidence="1">Multi-pass membrane protein</topology>
    </subcellularLocation>
</comment>
<keyword evidence="3 6" id="KW-0812">Transmembrane</keyword>
<feature type="transmembrane region" description="Helical" evidence="6">
    <location>
        <begin position="12"/>
        <end position="35"/>
    </location>
</feature>
<comment type="caution">
    <text evidence="7">The sequence shown here is derived from an EMBL/GenBank/DDBJ whole genome shotgun (WGS) entry which is preliminary data.</text>
</comment>
<feature type="transmembrane region" description="Helical" evidence="6">
    <location>
        <begin position="47"/>
        <end position="75"/>
    </location>
</feature>
<organism evidence="7 8">
    <name type="scientific">Novilysobacter erysipheiresistens</name>
    <dbReference type="NCBI Taxonomy" id="1749332"/>
    <lineage>
        <taxon>Bacteria</taxon>
        <taxon>Pseudomonadati</taxon>
        <taxon>Pseudomonadota</taxon>
        <taxon>Gammaproteobacteria</taxon>
        <taxon>Lysobacterales</taxon>
        <taxon>Lysobacteraceae</taxon>
        <taxon>Novilysobacter</taxon>
    </lineage>
</organism>
<dbReference type="Pfam" id="PF01810">
    <property type="entry name" value="LysE"/>
    <property type="match status" value="1"/>
</dbReference>
<dbReference type="EMBL" id="JAXGFP010000002">
    <property type="protein sequence ID" value="MEG3183497.1"/>
    <property type="molecule type" value="Genomic_DNA"/>
</dbReference>
<keyword evidence="4 6" id="KW-1133">Transmembrane helix</keyword>
<name>A0ABU7YX06_9GAMM</name>
<evidence type="ECO:0000256" key="6">
    <source>
        <dbReference type="SAM" id="Phobius"/>
    </source>
</evidence>
<feature type="transmembrane region" description="Helical" evidence="6">
    <location>
        <begin position="193"/>
        <end position="214"/>
    </location>
</feature>
<evidence type="ECO:0000256" key="5">
    <source>
        <dbReference type="ARBA" id="ARBA00023136"/>
    </source>
</evidence>